<gene>
    <name evidence="1" type="ORF">MCOL2_20086</name>
</gene>
<evidence type="ECO:0000313" key="2">
    <source>
        <dbReference type="Proteomes" id="UP000019241"/>
    </source>
</evidence>
<proteinExistence type="predicted"/>
<dbReference type="RefSeq" id="WP_036065460.1">
    <property type="nucleotide sequence ID" value="NZ_AODM01000089.1"/>
</dbReference>
<protein>
    <submittedName>
        <fullName evidence="1">Uncharacterized protein</fullName>
    </submittedName>
</protein>
<reference evidence="1 2" key="1">
    <citation type="submission" date="2012-12" db="EMBL/GenBank/DDBJ databases">
        <title>Novel taxa of Listeriaceae from agricultural environments in the United States.</title>
        <authorList>
            <person name="den Bakker H.C."/>
            <person name="Allred A."/>
            <person name="Warchocki S."/>
            <person name="Wright E.M."/>
            <person name="Burrell A."/>
            <person name="Nightingale K.K."/>
            <person name="Kephart D."/>
            <person name="Wiedmann M."/>
        </authorList>
    </citation>
    <scope>NUCLEOTIDE SEQUENCE [LARGE SCALE GENOMIC DNA]</scope>
    <source>
        <strain evidence="1 2">FSL S10-1203</strain>
    </source>
</reference>
<dbReference type="AlphaFoldDB" id="W7D4W9"/>
<sequence length="66" mass="7130">MVQKKGLIQGALVLKHVEADITTGKVVAVVFADYDLDNINGNIDYSISSSRMHSVNDAVIVGVWDV</sequence>
<dbReference type="EMBL" id="AODM01000089">
    <property type="protein sequence ID" value="EUJ44030.1"/>
    <property type="molecule type" value="Genomic_DNA"/>
</dbReference>
<dbReference type="PATRIC" id="fig|1265822.4.peg.4105"/>
<evidence type="ECO:0000313" key="1">
    <source>
        <dbReference type="EMBL" id="EUJ44030.1"/>
    </source>
</evidence>
<name>W7D4W9_9LIST</name>
<dbReference type="Proteomes" id="UP000019241">
    <property type="component" value="Unassembled WGS sequence"/>
</dbReference>
<comment type="caution">
    <text evidence="1">The sequence shown here is derived from an EMBL/GenBank/DDBJ whole genome shotgun (WGS) entry which is preliminary data.</text>
</comment>
<accession>W7D4W9</accession>
<organism evidence="1 2">
    <name type="scientific">Listeria fleischmannii FSL S10-1203</name>
    <dbReference type="NCBI Taxonomy" id="1265822"/>
    <lineage>
        <taxon>Bacteria</taxon>
        <taxon>Bacillati</taxon>
        <taxon>Bacillota</taxon>
        <taxon>Bacilli</taxon>
        <taxon>Bacillales</taxon>
        <taxon>Listeriaceae</taxon>
        <taxon>Listeria</taxon>
    </lineage>
</organism>